<proteinExistence type="predicted"/>
<dbReference type="GO" id="GO:0046872">
    <property type="term" value="F:metal ion binding"/>
    <property type="evidence" value="ECO:0007669"/>
    <property type="project" value="UniProtKB-KW"/>
</dbReference>
<sequence>MAVPGNSKARRFSTSIINRSQAIQLYVLILICSISIYFIREISDLAGQYSDGLLRFTSRHNIEFLLSDETKIDALIADVKEVGIPVGGTGNSITNIVHTQGWVHCHTPATDASGIVKAVMDELFEYFTTMKLPTKLRIATSAA</sequence>
<dbReference type="Gene3D" id="3.30.70.3340">
    <property type="match status" value="1"/>
</dbReference>
<keyword evidence="4" id="KW-0812">Transmembrane</keyword>
<dbReference type="InterPro" id="IPR036136">
    <property type="entry name" value="Nit/Sulf_reduc_fer-like_dom_sf"/>
</dbReference>
<accession>C0MP16</accession>
<evidence type="ECO:0000259" key="6">
    <source>
        <dbReference type="Pfam" id="PF03460"/>
    </source>
</evidence>
<keyword evidence="4" id="KW-0472">Membrane</keyword>
<feature type="domain" description="Nitrite/sulphite reductase 4Fe-4S" evidence="5">
    <location>
        <begin position="90"/>
        <end position="142"/>
    </location>
</feature>
<dbReference type="InterPro" id="IPR005117">
    <property type="entry name" value="NiRdtase/SiRdtase_haem-b_fer"/>
</dbReference>
<dbReference type="AlphaFoldDB" id="C0MP16"/>
<dbReference type="SUPFAM" id="SSF55124">
    <property type="entry name" value="Nitrite/Sulfite reductase N-terminal domain-like"/>
    <property type="match status" value="1"/>
</dbReference>
<dbReference type="EMBL" id="FM999736">
    <property type="protein sequence ID" value="CAX46394.1"/>
    <property type="molecule type" value="Genomic_DNA"/>
</dbReference>
<keyword evidence="2" id="KW-0408">Iron</keyword>
<keyword evidence="1" id="KW-0479">Metal-binding</keyword>
<dbReference type="GO" id="GO:0020037">
    <property type="term" value="F:heme binding"/>
    <property type="evidence" value="ECO:0007669"/>
    <property type="project" value="InterPro"/>
</dbReference>
<gene>
    <name evidence="7" type="primary">dsrB</name>
</gene>
<evidence type="ECO:0000256" key="3">
    <source>
        <dbReference type="ARBA" id="ARBA00023014"/>
    </source>
</evidence>
<dbReference type="Pfam" id="PF01077">
    <property type="entry name" value="NIR_SIR"/>
    <property type="match status" value="1"/>
</dbReference>
<reference evidence="7" key="2">
    <citation type="journal article" date="2013" name="Int. J. Syst. Evol. Microbiol.">
        <title>Desulfotomaculum defluvii sp. nov., a sulfate-reducing bacterium isolated from the subsurface environment of a landfill.</title>
        <authorList>
            <person name="Krishnamurthi S."/>
            <person name="Spring S."/>
            <person name="Kumar P.A."/>
            <person name="Mayilraj S."/>
            <person name="Klenk H.P."/>
            <person name="Suresh K."/>
        </authorList>
    </citation>
    <scope>NUCLEOTIDE SEQUENCE</scope>
    <source>
        <strain evidence="7">Type strain: A5LFS102</strain>
    </source>
</reference>
<feature type="transmembrane region" description="Helical" evidence="4">
    <location>
        <begin position="21"/>
        <end position="39"/>
    </location>
</feature>
<dbReference type="GO" id="GO:0016491">
    <property type="term" value="F:oxidoreductase activity"/>
    <property type="evidence" value="ECO:0007669"/>
    <property type="project" value="InterPro"/>
</dbReference>
<organism evidence="7">
    <name type="scientific">Desulfotomaculum defluvii</name>
    <dbReference type="NCBI Taxonomy" id="369958"/>
    <lineage>
        <taxon>Bacteria</taxon>
        <taxon>Bacillati</taxon>
        <taxon>Bacillota</taxon>
        <taxon>Clostridia</taxon>
        <taxon>Eubacteriales</taxon>
        <taxon>Desulfotomaculaceae</taxon>
        <taxon>Desulfotomaculum</taxon>
    </lineage>
</organism>
<evidence type="ECO:0000259" key="5">
    <source>
        <dbReference type="Pfam" id="PF01077"/>
    </source>
</evidence>
<evidence type="ECO:0000256" key="4">
    <source>
        <dbReference type="SAM" id="Phobius"/>
    </source>
</evidence>
<dbReference type="InterPro" id="IPR006067">
    <property type="entry name" value="NO2/SO3_Rdtase_4Fe4S_dom"/>
</dbReference>
<evidence type="ECO:0000313" key="7">
    <source>
        <dbReference type="EMBL" id="CAX46394.1"/>
    </source>
</evidence>
<feature type="domain" description="Nitrite/Sulfite reductase ferredoxin-like" evidence="6">
    <location>
        <begin position="39"/>
        <end position="81"/>
    </location>
</feature>
<dbReference type="Pfam" id="PF03460">
    <property type="entry name" value="NIR_SIR_ferr"/>
    <property type="match status" value="1"/>
</dbReference>
<keyword evidence="4" id="KW-1133">Transmembrane helix</keyword>
<reference evidence="7" key="1">
    <citation type="submission" date="2009-02" db="EMBL/GenBank/DDBJ databases">
        <authorList>
            <person name="Korpole S."/>
        </authorList>
    </citation>
    <scope>NUCLEOTIDE SEQUENCE</scope>
    <source>
        <strain evidence="7">Type strain: A5LFS102</strain>
    </source>
</reference>
<dbReference type="Gene3D" id="3.30.413.10">
    <property type="entry name" value="Sulfite Reductase Hemoprotein, domain 1"/>
    <property type="match status" value="1"/>
</dbReference>
<dbReference type="GO" id="GO:0051536">
    <property type="term" value="F:iron-sulfur cluster binding"/>
    <property type="evidence" value="ECO:0007669"/>
    <property type="project" value="UniProtKB-KW"/>
</dbReference>
<dbReference type="SUPFAM" id="SSF56014">
    <property type="entry name" value="Nitrite and sulphite reductase 4Fe-4S domain-like"/>
    <property type="match status" value="1"/>
</dbReference>
<evidence type="ECO:0000256" key="2">
    <source>
        <dbReference type="ARBA" id="ARBA00023004"/>
    </source>
</evidence>
<dbReference type="InterPro" id="IPR045854">
    <property type="entry name" value="NO2/SO3_Rdtase_4Fe4S_sf"/>
</dbReference>
<name>C0MP16_9FIRM</name>
<keyword evidence="3" id="KW-0411">Iron-sulfur</keyword>
<protein>
    <submittedName>
        <fullName evidence="7">Dissimilatory sulfate reductase beta subunit</fullName>
    </submittedName>
</protein>
<evidence type="ECO:0000256" key="1">
    <source>
        <dbReference type="ARBA" id="ARBA00022723"/>
    </source>
</evidence>